<feature type="region of interest" description="Disordered" evidence="1">
    <location>
        <begin position="52"/>
        <end position="83"/>
    </location>
</feature>
<dbReference type="AlphaFoldDB" id="A0A8T2PUE5"/>
<proteinExistence type="predicted"/>
<keyword evidence="3" id="KW-1185">Reference proteome</keyword>
<evidence type="ECO:0000313" key="2">
    <source>
        <dbReference type="EMBL" id="KAG9355092.1"/>
    </source>
</evidence>
<organism evidence="2 3">
    <name type="scientific">Albula glossodonta</name>
    <name type="common">roundjaw bonefish</name>
    <dbReference type="NCBI Taxonomy" id="121402"/>
    <lineage>
        <taxon>Eukaryota</taxon>
        <taxon>Metazoa</taxon>
        <taxon>Chordata</taxon>
        <taxon>Craniata</taxon>
        <taxon>Vertebrata</taxon>
        <taxon>Euteleostomi</taxon>
        <taxon>Actinopterygii</taxon>
        <taxon>Neopterygii</taxon>
        <taxon>Teleostei</taxon>
        <taxon>Albuliformes</taxon>
        <taxon>Albulidae</taxon>
        <taxon>Albula</taxon>
    </lineage>
</organism>
<comment type="caution">
    <text evidence="2">The sequence shown here is derived from an EMBL/GenBank/DDBJ whole genome shotgun (WGS) entry which is preliminary data.</text>
</comment>
<dbReference type="Proteomes" id="UP000824540">
    <property type="component" value="Unassembled WGS sequence"/>
</dbReference>
<dbReference type="EMBL" id="JAFBMS010000002">
    <property type="protein sequence ID" value="KAG9355092.1"/>
    <property type="molecule type" value="Genomic_DNA"/>
</dbReference>
<gene>
    <name evidence="2" type="ORF">JZ751_001805</name>
</gene>
<evidence type="ECO:0000313" key="3">
    <source>
        <dbReference type="Proteomes" id="UP000824540"/>
    </source>
</evidence>
<sequence>MAPVNRSTMGLPLEKIVTASQYLLAFSMVNAASRHRCARACWIPGGEGFARKQDKAWQQSSESDESSGVWGLEDSPQEGKEAA</sequence>
<name>A0A8T2PUE5_9TELE</name>
<accession>A0A8T2PUE5</accession>
<evidence type="ECO:0000256" key="1">
    <source>
        <dbReference type="SAM" id="MobiDB-lite"/>
    </source>
</evidence>
<reference evidence="2" key="1">
    <citation type="thesis" date="2021" institute="BYU ScholarsArchive" country="Provo, UT, USA">
        <title>Applications of and Algorithms for Genome Assembly and Genomic Analyses with an Emphasis on Marine Teleosts.</title>
        <authorList>
            <person name="Pickett B.D."/>
        </authorList>
    </citation>
    <scope>NUCLEOTIDE SEQUENCE</scope>
    <source>
        <strain evidence="2">HI-2016</strain>
    </source>
</reference>
<protein>
    <submittedName>
        <fullName evidence="2">Uncharacterized protein</fullName>
    </submittedName>
</protein>